<evidence type="ECO:0000256" key="1">
    <source>
        <dbReference type="SAM" id="Coils"/>
    </source>
</evidence>
<dbReference type="EMBL" id="BARS01047138">
    <property type="protein sequence ID" value="GAG36777.1"/>
    <property type="molecule type" value="Genomic_DNA"/>
</dbReference>
<sequence>MKISDGLHVNLLGVIKNPSSIPKNVRHLESIYVTRNRSLAYVTFQIASDGYCTPPTTELAEKNMDYFLIEVVNTYKGAKIAVKKEGKEKNVWVDQKGIQRARINGSGQIIRVNNRGHVEIYYISSPTENDKKKIKYLVRFEDDLNFILRNPQLLQKRIEDDKTETLKEHEEEIKKLHKSVTEERLEKKANLSQAQA</sequence>
<feature type="coiled-coil region" evidence="1">
    <location>
        <begin position="159"/>
        <end position="186"/>
    </location>
</feature>
<dbReference type="AlphaFoldDB" id="X0XN56"/>
<proteinExistence type="predicted"/>
<accession>X0XN56</accession>
<feature type="non-terminal residue" evidence="2">
    <location>
        <position position="196"/>
    </location>
</feature>
<comment type="caution">
    <text evidence="2">The sequence shown here is derived from an EMBL/GenBank/DDBJ whole genome shotgun (WGS) entry which is preliminary data.</text>
</comment>
<gene>
    <name evidence="2" type="ORF">S01H1_70849</name>
</gene>
<evidence type="ECO:0000313" key="2">
    <source>
        <dbReference type="EMBL" id="GAG36777.1"/>
    </source>
</evidence>
<reference evidence="2" key="1">
    <citation type="journal article" date="2014" name="Front. Microbiol.">
        <title>High frequency of phylogenetically diverse reductive dehalogenase-homologous genes in deep subseafloor sedimentary metagenomes.</title>
        <authorList>
            <person name="Kawai M."/>
            <person name="Futagami T."/>
            <person name="Toyoda A."/>
            <person name="Takaki Y."/>
            <person name="Nishi S."/>
            <person name="Hori S."/>
            <person name="Arai W."/>
            <person name="Tsubouchi T."/>
            <person name="Morono Y."/>
            <person name="Uchiyama I."/>
            <person name="Ito T."/>
            <person name="Fujiyama A."/>
            <person name="Inagaki F."/>
            <person name="Takami H."/>
        </authorList>
    </citation>
    <scope>NUCLEOTIDE SEQUENCE</scope>
    <source>
        <strain evidence="2">Expedition CK06-06</strain>
    </source>
</reference>
<name>X0XN56_9ZZZZ</name>
<organism evidence="2">
    <name type="scientific">marine sediment metagenome</name>
    <dbReference type="NCBI Taxonomy" id="412755"/>
    <lineage>
        <taxon>unclassified sequences</taxon>
        <taxon>metagenomes</taxon>
        <taxon>ecological metagenomes</taxon>
    </lineage>
</organism>
<keyword evidence="1" id="KW-0175">Coiled coil</keyword>
<protein>
    <submittedName>
        <fullName evidence="2">Uncharacterized protein</fullName>
    </submittedName>
</protein>